<accession>A0A8X8ZWA3</accession>
<name>A0A8X8ZWA3_SALSN</name>
<dbReference type="GO" id="GO:0007091">
    <property type="term" value="P:metaphase/anaphase transition of mitotic cell cycle"/>
    <property type="evidence" value="ECO:0007669"/>
    <property type="project" value="TreeGrafter"/>
</dbReference>
<sequence length="192" mass="21706">MSYPSSHWVWVGATARQRPAEEGGGAVVRVFLACKVFAFTAKMEAILTDSARNSLQQLMHRNAIFMCERLCAEFPSEKNLQLLASCYLQNNQAHCAYHILKGTHIAQCRYLFALACFQMDLLNEAEAALSPNESSAEWFPYLSRVPNGAAGHFLLGLVYRHTDRKQSAINHFNQALFRWIHCCGLLMRSSVY</sequence>
<gene>
    <name evidence="3" type="ORF">SASPL_120475</name>
</gene>
<comment type="similarity">
    <text evidence="2">Belongs to the APC3/CDC27 family.</text>
</comment>
<dbReference type="GO" id="GO:0031145">
    <property type="term" value="P:anaphase-promoting complex-dependent catabolic process"/>
    <property type="evidence" value="ECO:0007669"/>
    <property type="project" value="TreeGrafter"/>
</dbReference>
<dbReference type="GO" id="GO:0005737">
    <property type="term" value="C:cytoplasm"/>
    <property type="evidence" value="ECO:0007669"/>
    <property type="project" value="TreeGrafter"/>
</dbReference>
<dbReference type="PANTHER" id="PTHR12558">
    <property type="entry name" value="CELL DIVISION CYCLE 16,23,27"/>
    <property type="match status" value="1"/>
</dbReference>
<dbReference type="Gene3D" id="1.25.40.10">
    <property type="entry name" value="Tetratricopeptide repeat domain"/>
    <property type="match status" value="1"/>
</dbReference>
<reference evidence="3" key="1">
    <citation type="submission" date="2018-01" db="EMBL/GenBank/DDBJ databases">
        <authorList>
            <person name="Mao J.F."/>
        </authorList>
    </citation>
    <scope>NUCLEOTIDE SEQUENCE</scope>
    <source>
        <strain evidence="3">Huo1</strain>
        <tissue evidence="3">Leaf</tissue>
    </source>
</reference>
<reference evidence="3" key="2">
    <citation type="submission" date="2020-08" db="EMBL/GenBank/DDBJ databases">
        <title>Plant Genome Project.</title>
        <authorList>
            <person name="Zhang R.-G."/>
        </authorList>
    </citation>
    <scope>NUCLEOTIDE SEQUENCE</scope>
    <source>
        <strain evidence="3">Huo1</strain>
        <tissue evidence="3">Leaf</tissue>
    </source>
</reference>
<dbReference type="SUPFAM" id="SSF48452">
    <property type="entry name" value="TPR-like"/>
    <property type="match status" value="1"/>
</dbReference>
<evidence type="ECO:0000313" key="4">
    <source>
        <dbReference type="Proteomes" id="UP000298416"/>
    </source>
</evidence>
<dbReference type="EMBL" id="PNBA02000007">
    <property type="protein sequence ID" value="KAG6418274.1"/>
    <property type="molecule type" value="Genomic_DNA"/>
</dbReference>
<dbReference type="Pfam" id="PF12895">
    <property type="entry name" value="ANAPC3"/>
    <property type="match status" value="1"/>
</dbReference>
<evidence type="ECO:0000256" key="1">
    <source>
        <dbReference type="ARBA" id="ARBA00022803"/>
    </source>
</evidence>
<comment type="caution">
    <text evidence="3">The sequence shown here is derived from an EMBL/GenBank/DDBJ whole genome shotgun (WGS) entry which is preliminary data.</text>
</comment>
<evidence type="ECO:0008006" key="5">
    <source>
        <dbReference type="Google" id="ProtNLM"/>
    </source>
</evidence>
<dbReference type="GO" id="GO:0016567">
    <property type="term" value="P:protein ubiquitination"/>
    <property type="evidence" value="ECO:0007669"/>
    <property type="project" value="TreeGrafter"/>
</dbReference>
<dbReference type="Proteomes" id="UP000298416">
    <property type="component" value="Unassembled WGS sequence"/>
</dbReference>
<dbReference type="PANTHER" id="PTHR12558:SF13">
    <property type="entry name" value="CELL DIVISION CYCLE PROTEIN 27 HOMOLOG"/>
    <property type="match status" value="1"/>
</dbReference>
<evidence type="ECO:0000313" key="3">
    <source>
        <dbReference type="EMBL" id="KAG6418274.1"/>
    </source>
</evidence>
<evidence type="ECO:0000256" key="2">
    <source>
        <dbReference type="ARBA" id="ARBA00038210"/>
    </source>
</evidence>
<dbReference type="GO" id="GO:0005680">
    <property type="term" value="C:anaphase-promoting complex"/>
    <property type="evidence" value="ECO:0007669"/>
    <property type="project" value="TreeGrafter"/>
</dbReference>
<protein>
    <recommendedName>
        <fullName evidence="5">Anaphase-promoting complex subunit 3</fullName>
    </recommendedName>
</protein>
<proteinExistence type="inferred from homology"/>
<dbReference type="InterPro" id="IPR011990">
    <property type="entry name" value="TPR-like_helical_dom_sf"/>
</dbReference>
<keyword evidence="1" id="KW-0802">TPR repeat</keyword>
<organism evidence="3">
    <name type="scientific">Salvia splendens</name>
    <name type="common">Scarlet sage</name>
    <dbReference type="NCBI Taxonomy" id="180675"/>
    <lineage>
        <taxon>Eukaryota</taxon>
        <taxon>Viridiplantae</taxon>
        <taxon>Streptophyta</taxon>
        <taxon>Embryophyta</taxon>
        <taxon>Tracheophyta</taxon>
        <taxon>Spermatophyta</taxon>
        <taxon>Magnoliopsida</taxon>
        <taxon>eudicotyledons</taxon>
        <taxon>Gunneridae</taxon>
        <taxon>Pentapetalae</taxon>
        <taxon>asterids</taxon>
        <taxon>lamiids</taxon>
        <taxon>Lamiales</taxon>
        <taxon>Lamiaceae</taxon>
        <taxon>Nepetoideae</taxon>
        <taxon>Mentheae</taxon>
        <taxon>Salviinae</taxon>
        <taxon>Salvia</taxon>
        <taxon>Salvia subgen. Calosphace</taxon>
        <taxon>core Calosphace</taxon>
    </lineage>
</organism>
<keyword evidence="4" id="KW-1185">Reference proteome</keyword>
<dbReference type="GO" id="GO:0051301">
    <property type="term" value="P:cell division"/>
    <property type="evidence" value="ECO:0007669"/>
    <property type="project" value="TreeGrafter"/>
</dbReference>
<dbReference type="AlphaFoldDB" id="A0A8X8ZWA3"/>